<dbReference type="STRING" id="981222.Cabther_A1429"/>
<proteinExistence type="predicted"/>
<keyword evidence="4 6" id="KW-0472">Membrane</keyword>
<protein>
    <submittedName>
        <fullName evidence="7">Putative membrane protein, required for colicin V production</fullName>
    </submittedName>
</protein>
<feature type="transmembrane region" description="Helical" evidence="6">
    <location>
        <begin position="59"/>
        <end position="84"/>
    </location>
</feature>
<dbReference type="GO" id="GO:0009403">
    <property type="term" value="P:toxin biosynthetic process"/>
    <property type="evidence" value="ECO:0007669"/>
    <property type="project" value="InterPro"/>
</dbReference>
<evidence type="ECO:0000313" key="8">
    <source>
        <dbReference type="Proteomes" id="UP000006791"/>
    </source>
</evidence>
<feature type="compositionally biased region" description="Low complexity" evidence="5">
    <location>
        <begin position="196"/>
        <end position="218"/>
    </location>
</feature>
<dbReference type="KEGG" id="ctm:Cabther_A1429"/>
<dbReference type="GO" id="GO:0016020">
    <property type="term" value="C:membrane"/>
    <property type="evidence" value="ECO:0007669"/>
    <property type="project" value="UniProtKB-SubCell"/>
</dbReference>
<reference evidence="7 8" key="1">
    <citation type="journal article" date="2012" name="Environ. Microbiol.">
        <title>Complete genome of Candidatus Chloracidobacterium thermophilum, a chlorophyll-based photoheterotroph belonging to the phylum Acidobacteria.</title>
        <authorList>
            <person name="Garcia Costas A.M."/>
            <person name="Liu Z."/>
            <person name="Tomsho L.P."/>
            <person name="Schuster S.C."/>
            <person name="Ward D.M."/>
            <person name="Bryant D.A."/>
        </authorList>
    </citation>
    <scope>NUCLEOTIDE SEQUENCE [LARGE SCALE GENOMIC DNA]</scope>
    <source>
        <strain evidence="7 8">B</strain>
    </source>
</reference>
<dbReference type="PANTHER" id="PTHR36926:SF1">
    <property type="entry name" value="COLICIN V PRODUCTION PROTEIN"/>
    <property type="match status" value="1"/>
</dbReference>
<feature type="transmembrane region" description="Helical" evidence="6">
    <location>
        <begin position="6"/>
        <end position="23"/>
    </location>
</feature>
<dbReference type="PANTHER" id="PTHR36926">
    <property type="entry name" value="COLICIN V PRODUCTION PROTEIN"/>
    <property type="match status" value="1"/>
</dbReference>
<gene>
    <name evidence="7" type="ordered locus">Cabther_A1429</name>
</gene>
<evidence type="ECO:0000256" key="6">
    <source>
        <dbReference type="SAM" id="Phobius"/>
    </source>
</evidence>
<organism evidence="7 8">
    <name type="scientific">Chloracidobacterium thermophilum (strain B)</name>
    <dbReference type="NCBI Taxonomy" id="981222"/>
    <lineage>
        <taxon>Bacteria</taxon>
        <taxon>Pseudomonadati</taxon>
        <taxon>Acidobacteriota</taxon>
        <taxon>Terriglobia</taxon>
        <taxon>Terriglobales</taxon>
        <taxon>Acidobacteriaceae</taxon>
        <taxon>Chloracidobacterium</taxon>
    </lineage>
</organism>
<dbReference type="HOGENOM" id="CLU_1265076_0_0_0"/>
<feature type="region of interest" description="Disordered" evidence="5">
    <location>
        <begin position="173"/>
        <end position="218"/>
    </location>
</feature>
<feature type="transmembrane region" description="Helical" evidence="6">
    <location>
        <begin position="30"/>
        <end position="47"/>
    </location>
</feature>
<feature type="transmembrane region" description="Helical" evidence="6">
    <location>
        <begin position="105"/>
        <end position="126"/>
    </location>
</feature>
<evidence type="ECO:0000256" key="2">
    <source>
        <dbReference type="ARBA" id="ARBA00022692"/>
    </source>
</evidence>
<evidence type="ECO:0000256" key="5">
    <source>
        <dbReference type="SAM" id="MobiDB-lite"/>
    </source>
</evidence>
<keyword evidence="3 6" id="KW-1133">Transmembrane helix</keyword>
<dbReference type="OrthoDB" id="9924257at2"/>
<evidence type="ECO:0000313" key="7">
    <source>
        <dbReference type="EMBL" id="AEP12180.1"/>
    </source>
</evidence>
<dbReference type="Pfam" id="PF02674">
    <property type="entry name" value="Colicin_V"/>
    <property type="match status" value="1"/>
</dbReference>
<accession>G2LHB7</accession>
<dbReference type="InterPro" id="IPR003825">
    <property type="entry name" value="Colicin-V_CvpA"/>
</dbReference>
<comment type="subcellular location">
    <subcellularLocation>
        <location evidence="1">Membrane</location>
        <topology evidence="1">Multi-pass membrane protein</topology>
    </subcellularLocation>
</comment>
<sequence>MRVTAFDWLALVVVAFSAVSGAVRGLAKTVISSVAFLAGLALALVFYDDLAAGLKHLGVTAPVAYGLGFLLPVALAGLGGWWLVRHLRRRFRKTPLATFDRLGGGALGIGRAWLVLSVIYLVLTAFPAQPAFVLHARVTPLVKPGARLLTELGKADLKTRFEQGIAELRRMKETTLHPKKPGAAPDVARDGGRAGSPGAPATPPSSRRTTTTPPTWPR</sequence>
<evidence type="ECO:0000256" key="1">
    <source>
        <dbReference type="ARBA" id="ARBA00004141"/>
    </source>
</evidence>
<evidence type="ECO:0000256" key="3">
    <source>
        <dbReference type="ARBA" id="ARBA00022989"/>
    </source>
</evidence>
<keyword evidence="2 6" id="KW-0812">Transmembrane</keyword>
<keyword evidence="8" id="KW-1185">Reference proteome</keyword>
<dbReference type="Proteomes" id="UP000006791">
    <property type="component" value="Chromosome 1"/>
</dbReference>
<dbReference type="EMBL" id="CP002514">
    <property type="protein sequence ID" value="AEP12180.1"/>
    <property type="molecule type" value="Genomic_DNA"/>
</dbReference>
<name>G2LHB7_CHLTF</name>
<dbReference type="AlphaFoldDB" id="G2LHB7"/>
<evidence type="ECO:0000256" key="4">
    <source>
        <dbReference type="ARBA" id="ARBA00023136"/>
    </source>
</evidence>
<dbReference type="InterPro" id="IPR052719">
    <property type="entry name" value="CvpA-like"/>
</dbReference>